<name>A0A1X0NS64_9TRYP</name>
<dbReference type="Proteomes" id="UP000192257">
    <property type="component" value="Unassembled WGS sequence"/>
</dbReference>
<dbReference type="GeneID" id="39987067"/>
<protein>
    <submittedName>
        <fullName evidence="2">Uncharacterized protein</fullName>
    </submittedName>
</protein>
<feature type="region of interest" description="Disordered" evidence="1">
    <location>
        <begin position="45"/>
        <end position="65"/>
    </location>
</feature>
<dbReference type="SMART" id="SM00368">
    <property type="entry name" value="LRR_RI"/>
    <property type="match status" value="3"/>
</dbReference>
<sequence>MPSGAGEVNCDASIESRIHQDFLTQLQSSRFNGVLRLRGKYVRRTIATSPPTKRPRECSDKKGPTELPQDDIALSVLKAIGKVSDAPLRGLELRHARITASHIGCSEKEEKETEGELNEKASGPLTLYTYFSLGNFVSLRILDLECNNLGDDGVTQLCQWCLPQLKFLHSLFLASNDFGLTGLEAIVQYVEKYHVSDAVPRVTAEKSELHGLEAVGLSNNAICVKDESTALLCRLLLACRRVLHRLHMNHVHMSTASSVSLLKLVTSINDEQIPRFPHLQAIYIKQNEIDMDEFRSIQQRVSAVSAPAAAAAHTFVV</sequence>
<accession>A0A1X0NS64</accession>
<comment type="caution">
    <text evidence="2">The sequence shown here is derived from an EMBL/GenBank/DDBJ whole genome shotgun (WGS) entry which is preliminary data.</text>
</comment>
<dbReference type="EMBL" id="NBCO01000022">
    <property type="protein sequence ID" value="ORC87441.1"/>
    <property type="molecule type" value="Genomic_DNA"/>
</dbReference>
<dbReference type="InterPro" id="IPR001611">
    <property type="entry name" value="Leu-rich_rpt"/>
</dbReference>
<dbReference type="VEuPathDB" id="TriTrypDB:TM35_000222400"/>
<reference evidence="2 3" key="1">
    <citation type="submission" date="2017-03" db="EMBL/GenBank/DDBJ databases">
        <title>An alternative strategy for trypanosome survival in the mammalian bloodstream revealed through genome and transcriptome analysis of the ubiquitous bovine parasite Trypanosoma (Megatrypanum) theileri.</title>
        <authorList>
            <person name="Kelly S."/>
            <person name="Ivens A."/>
            <person name="Mott A."/>
            <person name="O'Neill E."/>
            <person name="Emms D."/>
            <person name="Macleod O."/>
            <person name="Voorheis P."/>
            <person name="Matthews J."/>
            <person name="Matthews K."/>
            <person name="Carrington M."/>
        </authorList>
    </citation>
    <scope>NUCLEOTIDE SEQUENCE [LARGE SCALE GENOMIC DNA]</scope>
    <source>
        <strain evidence="2">Edinburgh</strain>
    </source>
</reference>
<evidence type="ECO:0000313" key="2">
    <source>
        <dbReference type="EMBL" id="ORC87441.1"/>
    </source>
</evidence>
<keyword evidence="3" id="KW-1185">Reference proteome</keyword>
<dbReference type="SUPFAM" id="SSF52047">
    <property type="entry name" value="RNI-like"/>
    <property type="match status" value="1"/>
</dbReference>
<gene>
    <name evidence="2" type="ORF">TM35_000222400</name>
</gene>
<evidence type="ECO:0000313" key="3">
    <source>
        <dbReference type="Proteomes" id="UP000192257"/>
    </source>
</evidence>
<proteinExistence type="predicted"/>
<dbReference type="RefSeq" id="XP_028881507.1">
    <property type="nucleotide sequence ID" value="XM_029027287.1"/>
</dbReference>
<dbReference type="AlphaFoldDB" id="A0A1X0NS64"/>
<dbReference type="OrthoDB" id="120976at2759"/>
<dbReference type="Gene3D" id="3.80.10.10">
    <property type="entry name" value="Ribonuclease Inhibitor"/>
    <property type="match status" value="1"/>
</dbReference>
<feature type="compositionally biased region" description="Basic and acidic residues" evidence="1">
    <location>
        <begin position="54"/>
        <end position="64"/>
    </location>
</feature>
<dbReference type="InterPro" id="IPR032675">
    <property type="entry name" value="LRR_dom_sf"/>
</dbReference>
<evidence type="ECO:0000256" key="1">
    <source>
        <dbReference type="SAM" id="MobiDB-lite"/>
    </source>
</evidence>
<dbReference type="Pfam" id="PF13516">
    <property type="entry name" value="LRR_6"/>
    <property type="match status" value="2"/>
</dbReference>
<organism evidence="2 3">
    <name type="scientific">Trypanosoma theileri</name>
    <dbReference type="NCBI Taxonomy" id="67003"/>
    <lineage>
        <taxon>Eukaryota</taxon>
        <taxon>Discoba</taxon>
        <taxon>Euglenozoa</taxon>
        <taxon>Kinetoplastea</taxon>
        <taxon>Metakinetoplastina</taxon>
        <taxon>Trypanosomatida</taxon>
        <taxon>Trypanosomatidae</taxon>
        <taxon>Trypanosoma</taxon>
    </lineage>
</organism>